<evidence type="ECO:0000256" key="5">
    <source>
        <dbReference type="ARBA" id="ARBA00010617"/>
    </source>
</evidence>
<dbReference type="VEuPathDB" id="VectorBase:MDOMA2_004653"/>
<name>A0A1I8NAE7_MUSDO</name>
<dbReference type="InterPro" id="IPR017972">
    <property type="entry name" value="Cyt_P450_CS"/>
</dbReference>
<keyword evidence="15" id="KW-0812">Transmembrane</keyword>
<dbReference type="Gene3D" id="1.10.630.10">
    <property type="entry name" value="Cytochrome P450"/>
    <property type="match status" value="2"/>
</dbReference>
<dbReference type="VEuPathDB" id="VectorBase:MDOMA2_016364"/>
<keyword evidence="8" id="KW-0256">Endoplasmic reticulum</keyword>
<evidence type="ECO:0000256" key="6">
    <source>
        <dbReference type="ARBA" id="ARBA00022617"/>
    </source>
</evidence>
<dbReference type="OrthoDB" id="2789670at2759"/>
<dbReference type="eggNOG" id="KOG0158">
    <property type="taxonomic scope" value="Eukaryota"/>
</dbReference>
<dbReference type="AlphaFoldDB" id="A0A1I8NAE7"/>
<keyword evidence="13 15" id="KW-0472">Membrane</keyword>
<dbReference type="SUPFAM" id="SSF48264">
    <property type="entry name" value="Cytochrome P450"/>
    <property type="match status" value="2"/>
</dbReference>
<feature type="transmembrane region" description="Helical" evidence="15">
    <location>
        <begin position="753"/>
        <end position="773"/>
    </location>
</feature>
<feature type="binding site" description="axial binding residue" evidence="14">
    <location>
        <position position="993"/>
    </location>
    <ligand>
        <name>heme</name>
        <dbReference type="ChEBI" id="CHEBI:30413"/>
    </ligand>
    <ligandPart>
        <name>Fe</name>
        <dbReference type="ChEBI" id="CHEBI:18248"/>
    </ligandPart>
</feature>
<evidence type="ECO:0000256" key="8">
    <source>
        <dbReference type="ARBA" id="ARBA00022824"/>
    </source>
</evidence>
<dbReference type="PROSITE" id="PS00086">
    <property type="entry name" value="CYTOCHROME_P450"/>
    <property type="match status" value="2"/>
</dbReference>
<evidence type="ECO:0000256" key="4">
    <source>
        <dbReference type="ARBA" id="ARBA00004406"/>
    </source>
</evidence>
<dbReference type="FunFam" id="1.10.630.10:FF:000042">
    <property type="entry name" value="Cytochrome P450"/>
    <property type="match status" value="2"/>
</dbReference>
<dbReference type="EnsemblMetazoa" id="MDOA013220-RA">
    <property type="protein sequence ID" value="MDOA013220-PA"/>
    <property type="gene ID" value="MDOA013220"/>
</dbReference>
<dbReference type="GO" id="GO:0005789">
    <property type="term" value="C:endoplasmic reticulum membrane"/>
    <property type="evidence" value="ECO:0007669"/>
    <property type="project" value="UniProtKB-SubCell"/>
</dbReference>
<dbReference type="GO" id="GO:0016705">
    <property type="term" value="F:oxidoreductase activity, acting on paired donors, with incorporation or reduction of molecular oxygen"/>
    <property type="evidence" value="ECO:0007669"/>
    <property type="project" value="InterPro"/>
</dbReference>
<dbReference type="GO" id="GO:0004497">
    <property type="term" value="F:monooxygenase activity"/>
    <property type="evidence" value="ECO:0007669"/>
    <property type="project" value="UniProtKB-KW"/>
</dbReference>
<dbReference type="GO" id="GO:0020037">
    <property type="term" value="F:heme binding"/>
    <property type="evidence" value="ECO:0007669"/>
    <property type="project" value="InterPro"/>
</dbReference>
<dbReference type="PANTHER" id="PTHR24292:SF54">
    <property type="entry name" value="CYP9F3-RELATED"/>
    <property type="match status" value="1"/>
</dbReference>
<comment type="similarity">
    <text evidence="5">Belongs to the cytochrome P450 family.</text>
</comment>
<dbReference type="InterPro" id="IPR036396">
    <property type="entry name" value="Cyt_P450_sf"/>
</dbReference>
<dbReference type="InterPro" id="IPR001128">
    <property type="entry name" value="Cyt_P450"/>
</dbReference>
<comment type="cofactor">
    <cofactor evidence="1 14">
        <name>heme</name>
        <dbReference type="ChEBI" id="CHEBI:30413"/>
    </cofactor>
</comment>
<dbReference type="Pfam" id="PF00067">
    <property type="entry name" value="p450"/>
    <property type="match status" value="2"/>
</dbReference>
<evidence type="ECO:0000256" key="2">
    <source>
        <dbReference type="ARBA" id="ARBA00003690"/>
    </source>
</evidence>
<evidence type="ECO:0000256" key="15">
    <source>
        <dbReference type="SAM" id="Phobius"/>
    </source>
</evidence>
<evidence type="ECO:0000256" key="3">
    <source>
        <dbReference type="ARBA" id="ARBA00004174"/>
    </source>
</evidence>
<evidence type="ECO:0000256" key="10">
    <source>
        <dbReference type="ARBA" id="ARBA00023002"/>
    </source>
</evidence>
<dbReference type="CDD" id="cd11056">
    <property type="entry name" value="CYP6-like"/>
    <property type="match status" value="2"/>
</dbReference>
<keyword evidence="15" id="KW-1133">Transmembrane helix</keyword>
<feature type="transmembrane region" description="Helical" evidence="15">
    <location>
        <begin position="546"/>
        <end position="565"/>
    </location>
</feature>
<comment type="function">
    <text evidence="2">May be involved in the metabolism of insect hormones and in the breakdown of synthetic insecticides.</text>
</comment>
<keyword evidence="11 14" id="KW-0408">Iron</keyword>
<dbReference type="InterPro" id="IPR050476">
    <property type="entry name" value="Insect_CytP450_Detox"/>
</dbReference>
<evidence type="ECO:0000256" key="7">
    <source>
        <dbReference type="ARBA" id="ARBA00022723"/>
    </source>
</evidence>
<comment type="subcellular location">
    <subcellularLocation>
        <location evidence="4">Endoplasmic reticulum membrane</location>
        <topology evidence="4">Peripheral membrane protein</topology>
    </subcellularLocation>
    <subcellularLocation>
        <location evidence="3">Microsome membrane</location>
        <topology evidence="3">Peripheral membrane protein</topology>
    </subcellularLocation>
</comment>
<keyword evidence="10" id="KW-0560">Oxidoreductase</keyword>
<dbReference type="PANTHER" id="PTHR24292">
    <property type="entry name" value="CYTOCHROME P450"/>
    <property type="match status" value="1"/>
</dbReference>
<keyword evidence="12" id="KW-0503">Monooxygenase</keyword>
<dbReference type="PRINTS" id="PR00463">
    <property type="entry name" value="EP450I"/>
</dbReference>
<dbReference type="RefSeq" id="XP_005180111.3">
    <property type="nucleotide sequence ID" value="XM_005180054.4"/>
</dbReference>
<evidence type="ECO:0008006" key="17">
    <source>
        <dbReference type="Google" id="ProtNLM"/>
    </source>
</evidence>
<dbReference type="InterPro" id="IPR002401">
    <property type="entry name" value="Cyt_P450_E_grp-I"/>
</dbReference>
<organism evidence="16">
    <name type="scientific">Musca domestica</name>
    <name type="common">House fly</name>
    <dbReference type="NCBI Taxonomy" id="7370"/>
    <lineage>
        <taxon>Eukaryota</taxon>
        <taxon>Metazoa</taxon>
        <taxon>Ecdysozoa</taxon>
        <taxon>Arthropoda</taxon>
        <taxon>Hexapoda</taxon>
        <taxon>Insecta</taxon>
        <taxon>Pterygota</taxon>
        <taxon>Neoptera</taxon>
        <taxon>Endopterygota</taxon>
        <taxon>Diptera</taxon>
        <taxon>Brachycera</taxon>
        <taxon>Muscomorpha</taxon>
        <taxon>Muscoidea</taxon>
        <taxon>Muscidae</taxon>
        <taxon>Musca</taxon>
    </lineage>
</organism>
<evidence type="ECO:0000256" key="14">
    <source>
        <dbReference type="PIRSR" id="PIRSR602401-1"/>
    </source>
</evidence>
<dbReference type="GO" id="GO:0005506">
    <property type="term" value="F:iron ion binding"/>
    <property type="evidence" value="ECO:0007669"/>
    <property type="project" value="InterPro"/>
</dbReference>
<evidence type="ECO:0000256" key="9">
    <source>
        <dbReference type="ARBA" id="ARBA00022848"/>
    </source>
</evidence>
<proteinExistence type="inferred from homology"/>
<reference evidence="16" key="1">
    <citation type="submission" date="2020-05" db="UniProtKB">
        <authorList>
            <consortium name="EnsemblMetazoa"/>
        </authorList>
    </citation>
    <scope>IDENTIFICATION</scope>
    <source>
        <strain evidence="16">Aabys</strain>
    </source>
</reference>
<sequence length="1049" mass="122579">MFLVLVSILLIGGSYFYYWATKNNNYFKERNLDYEKPIFLFGNGLEILMRRKTGFQVLCELHQRHKGMVYGAFDNRQPLYMIRDPDLVKQVLIKDFDHFVNRQSFAANSDNFIANSLFMLENDKWRDMRSTLSPAFTGSKMRQMLQLILQTVDEAMSYLRAQQTATDGFDVDIKDMTTRLTNDIIASTAFGLQVNSFRDKDNEFYIKAKKAINFTGLQQFKMIFMMVFPKLAEILSIDIFDKEFTNYFMHLVLDAMKYRQEHNIHRPDMINLLMEARGMIPTEIQKTHFRQWSDIEVVSQCLIFLFAGFEPSSSVMSFGAHELMENPEAQEKLYKEILEVHEELQGEPVTYEILQKMPYMEMVVSEVLRKWPVALISDRSCTKDFEYESPETGERITIKKGEKLRISMCGIQRDPKYYENPDAFDPERFSVENKGKIEVGTYLPFGLGPRNCIGNRFALLEIKAFLYYLVRDYRLEVSPKTSQPLTLDPASMQLLPKGGFWLKCIPRKSSSNGINSPRHSQSIDLVFFETLISVRPKLYRALQLKMLLELLAFLIAGIAFFYNWATKNNDFFEKRNIPYAKPSFFFGTVKDITLNRKSRFDAMCEFYNQHSGPVYGSFENRDPILVIRDPQLVKRILIKDFDHFVNRRGVFTEGSDNMFGNSLFLMENDKWRDMRNTLSPAFTGSKLRQMFQFMLDSTNEAMSYLREQQQEGGQEIDVKDFTTRLTNDIIASTAFGLKINSFRDKDNEFYTKAMYIMSFPFGIQMKLMFTMMFPRLANLLNIRIFGRYADYFSSLVLDAMKYRKDNNIQRPDIIQLLMEARGMIPSDSPKMHSREWSDLDLVAQCFAFFFAALETSSLVMSFASHELMENPEVQQKLHEEIEKFENQSITPEILQKMPYLDMVVSEVLRKWPVNIFTDRMCTKDFTFEFTDEGGERIEIRKGDAVRIIMSGLHRDPKYYENPSAFDPERFSEENKKNIDAGTYLPFGLGPRSCIGLRFALLEVKAFLFYLVRDYRLEASPRTTLPMEISTSNLHFEPKGGFWLKFVPRK</sequence>
<evidence type="ECO:0000256" key="12">
    <source>
        <dbReference type="ARBA" id="ARBA00023033"/>
    </source>
</evidence>
<evidence type="ECO:0000313" key="16">
    <source>
        <dbReference type="EnsemblMetazoa" id="MDOA013220-PA"/>
    </source>
</evidence>
<keyword evidence="9" id="KW-0492">Microsome</keyword>
<evidence type="ECO:0000256" key="13">
    <source>
        <dbReference type="ARBA" id="ARBA00023136"/>
    </source>
</evidence>
<gene>
    <name evidence="16" type="primary">101899118</name>
</gene>
<evidence type="ECO:0000256" key="11">
    <source>
        <dbReference type="ARBA" id="ARBA00023004"/>
    </source>
</evidence>
<accession>A0A1I8NAE7</accession>
<keyword evidence="6 14" id="KW-0349">Heme</keyword>
<dbReference type="PRINTS" id="PR00385">
    <property type="entry name" value="P450"/>
</dbReference>
<dbReference type="VEuPathDB" id="VectorBase:MDOA013220"/>
<keyword evidence="7 14" id="KW-0479">Metal-binding</keyword>
<protein>
    <recommendedName>
        <fullName evidence="17">Cytochrome P450</fullName>
    </recommendedName>
</protein>
<evidence type="ECO:0000256" key="1">
    <source>
        <dbReference type="ARBA" id="ARBA00001971"/>
    </source>
</evidence>
<dbReference type="KEGG" id="mde:101899118"/>